<sequence length="187" mass="20531">MEVEAHDVDRVPRDRPCVLLANHQSHADVVALFLALPVLPVFLAKRELQAVPLFGRIMETGGHVFIDRAKHDRAIETIDDAARRLRPGNPLLVFPEGTRGARLEVQRFKKGGFHLARKAGVPIVPVGIRGSRAVWPREAAAAVPGRVVIHVGEPIPPEVVTSSPLDTLMDDVRERISELSALPIAER</sequence>
<proteinExistence type="inferred from homology"/>
<keyword evidence="7 9" id="KW-0808">Transferase</keyword>
<reference evidence="11 12" key="1">
    <citation type="submission" date="2015-03" db="EMBL/GenBank/DDBJ databases">
        <title>Genome assembly of Sandaracinus amylolyticus DSM 53668.</title>
        <authorList>
            <person name="Sharma G."/>
            <person name="Subramanian S."/>
        </authorList>
    </citation>
    <scope>NUCLEOTIDE SEQUENCE [LARGE SCALE GENOMIC DNA]</scope>
    <source>
        <strain evidence="11 12">DSM 53668</strain>
    </source>
</reference>
<dbReference type="GO" id="GO:0016024">
    <property type="term" value="P:CDP-diacylglycerol biosynthetic process"/>
    <property type="evidence" value="ECO:0007669"/>
    <property type="project" value="UniProtKB-UniPathway"/>
</dbReference>
<evidence type="ECO:0000256" key="4">
    <source>
        <dbReference type="ARBA" id="ARBA00008655"/>
    </source>
</evidence>
<organism evidence="11 12">
    <name type="scientific">Sandaracinus amylolyticus</name>
    <dbReference type="NCBI Taxonomy" id="927083"/>
    <lineage>
        <taxon>Bacteria</taxon>
        <taxon>Pseudomonadati</taxon>
        <taxon>Myxococcota</taxon>
        <taxon>Polyangia</taxon>
        <taxon>Polyangiales</taxon>
        <taxon>Sandaracinaceae</taxon>
        <taxon>Sandaracinus</taxon>
    </lineage>
</organism>
<dbReference type="AlphaFoldDB" id="A0A0F6SFG3"/>
<dbReference type="InterPro" id="IPR004552">
    <property type="entry name" value="AGP_acyltrans"/>
</dbReference>
<evidence type="ECO:0000256" key="1">
    <source>
        <dbReference type="ARBA" id="ARBA00001141"/>
    </source>
</evidence>
<evidence type="ECO:0000256" key="6">
    <source>
        <dbReference type="ARBA" id="ARBA00016139"/>
    </source>
</evidence>
<name>A0A0F6SFG3_9BACT</name>
<keyword evidence="9" id="KW-0444">Lipid biosynthesis</keyword>
<dbReference type="SMART" id="SM00563">
    <property type="entry name" value="PlsC"/>
    <property type="match status" value="1"/>
</dbReference>
<evidence type="ECO:0000256" key="2">
    <source>
        <dbReference type="ARBA" id="ARBA00004728"/>
    </source>
</evidence>
<dbReference type="Proteomes" id="UP000034883">
    <property type="component" value="Chromosome"/>
</dbReference>
<evidence type="ECO:0000259" key="10">
    <source>
        <dbReference type="SMART" id="SM00563"/>
    </source>
</evidence>
<keyword evidence="9" id="KW-0594">Phospholipid biosynthesis</keyword>
<dbReference type="GO" id="GO:0006654">
    <property type="term" value="P:phosphatidic acid biosynthetic process"/>
    <property type="evidence" value="ECO:0007669"/>
    <property type="project" value="TreeGrafter"/>
</dbReference>
<dbReference type="GO" id="GO:0003841">
    <property type="term" value="F:1-acylglycerol-3-phosphate O-acyltransferase activity"/>
    <property type="evidence" value="ECO:0007669"/>
    <property type="project" value="UniProtKB-UniRule"/>
</dbReference>
<evidence type="ECO:0000256" key="3">
    <source>
        <dbReference type="ARBA" id="ARBA00005189"/>
    </source>
</evidence>
<comment type="catalytic activity">
    <reaction evidence="1 9">
        <text>a 1-acyl-sn-glycero-3-phosphate + an acyl-CoA = a 1,2-diacyl-sn-glycero-3-phosphate + CoA</text>
        <dbReference type="Rhea" id="RHEA:19709"/>
        <dbReference type="ChEBI" id="CHEBI:57287"/>
        <dbReference type="ChEBI" id="CHEBI:57970"/>
        <dbReference type="ChEBI" id="CHEBI:58342"/>
        <dbReference type="ChEBI" id="CHEBI:58608"/>
        <dbReference type="EC" id="2.3.1.51"/>
    </reaction>
</comment>
<comment type="domain">
    <text evidence="9">The HXXXXD motif is essential for acyltransferase activity and may constitute the binding site for the phosphate moiety of the glycerol-3-phosphate.</text>
</comment>
<evidence type="ECO:0000256" key="5">
    <source>
        <dbReference type="ARBA" id="ARBA00013211"/>
    </source>
</evidence>
<comment type="pathway">
    <text evidence="2">Phospholipid metabolism; CDP-diacylglycerol biosynthesis; CDP-diacylglycerol from sn-glycerol 3-phosphate: step 2/3.</text>
</comment>
<dbReference type="EMBL" id="CP011125">
    <property type="protein sequence ID" value="AKF06894.1"/>
    <property type="molecule type" value="Genomic_DNA"/>
</dbReference>
<evidence type="ECO:0000256" key="8">
    <source>
        <dbReference type="ARBA" id="ARBA00023315"/>
    </source>
</evidence>
<evidence type="ECO:0000313" key="11">
    <source>
        <dbReference type="EMBL" id="AKF06894.1"/>
    </source>
</evidence>
<feature type="domain" description="Phospholipid/glycerol acyltransferase" evidence="10">
    <location>
        <begin position="17"/>
        <end position="131"/>
    </location>
</feature>
<evidence type="ECO:0000256" key="9">
    <source>
        <dbReference type="RuleBase" id="RU361267"/>
    </source>
</evidence>
<dbReference type="KEGG" id="samy:DB32_004043"/>
<dbReference type="Pfam" id="PF01553">
    <property type="entry name" value="Acyltransferase"/>
    <property type="match status" value="1"/>
</dbReference>
<dbReference type="GO" id="GO:0016020">
    <property type="term" value="C:membrane"/>
    <property type="evidence" value="ECO:0007669"/>
    <property type="project" value="InterPro"/>
</dbReference>
<gene>
    <name evidence="11" type="ORF">DB32_004043</name>
</gene>
<dbReference type="CDD" id="cd07989">
    <property type="entry name" value="LPLAT_AGPAT-like"/>
    <property type="match status" value="1"/>
</dbReference>
<keyword evidence="12" id="KW-1185">Reference proteome</keyword>
<keyword evidence="9" id="KW-0443">Lipid metabolism</keyword>
<dbReference type="UniPathway" id="UPA00557">
    <property type="reaction ID" value="UER00613"/>
</dbReference>
<dbReference type="PANTHER" id="PTHR10434:SF11">
    <property type="entry name" value="1-ACYL-SN-GLYCEROL-3-PHOSPHATE ACYLTRANSFERASE"/>
    <property type="match status" value="1"/>
</dbReference>
<accession>A0A0F6SFG3</accession>
<keyword evidence="9" id="KW-1208">Phospholipid metabolism</keyword>
<protein>
    <recommendedName>
        <fullName evidence="6 9">1-acyl-sn-glycerol-3-phosphate acyltransferase</fullName>
        <ecNumber evidence="5 9">2.3.1.51</ecNumber>
    </recommendedName>
</protein>
<evidence type="ECO:0000256" key="7">
    <source>
        <dbReference type="ARBA" id="ARBA00022679"/>
    </source>
</evidence>
<dbReference type="STRING" id="927083.DB32_004043"/>
<dbReference type="SUPFAM" id="SSF69593">
    <property type="entry name" value="Glycerol-3-phosphate (1)-acyltransferase"/>
    <property type="match status" value="1"/>
</dbReference>
<keyword evidence="8 9" id="KW-0012">Acyltransferase</keyword>
<dbReference type="NCBIfam" id="TIGR00530">
    <property type="entry name" value="AGP_acyltrn"/>
    <property type="match status" value="1"/>
</dbReference>
<evidence type="ECO:0000313" key="12">
    <source>
        <dbReference type="Proteomes" id="UP000034883"/>
    </source>
</evidence>
<comment type="pathway">
    <text evidence="3">Lipid metabolism.</text>
</comment>
<dbReference type="PANTHER" id="PTHR10434">
    <property type="entry name" value="1-ACYL-SN-GLYCEROL-3-PHOSPHATE ACYLTRANSFERASE"/>
    <property type="match status" value="1"/>
</dbReference>
<comment type="similarity">
    <text evidence="4 9">Belongs to the 1-acyl-sn-glycerol-3-phosphate acyltransferase family.</text>
</comment>
<dbReference type="EC" id="2.3.1.51" evidence="5 9"/>
<dbReference type="InterPro" id="IPR002123">
    <property type="entry name" value="Plipid/glycerol_acylTrfase"/>
</dbReference>